<dbReference type="InterPro" id="IPR036097">
    <property type="entry name" value="HisK_dim/P_sf"/>
</dbReference>
<dbReference type="Gene3D" id="3.30.450.20">
    <property type="entry name" value="PAS domain"/>
    <property type="match status" value="2"/>
</dbReference>
<evidence type="ECO:0000259" key="6">
    <source>
        <dbReference type="PROSITE" id="PS50109"/>
    </source>
</evidence>
<dbReference type="Gene3D" id="1.10.287.130">
    <property type="match status" value="1"/>
</dbReference>
<dbReference type="PROSITE" id="PS50109">
    <property type="entry name" value="HIS_KIN"/>
    <property type="match status" value="1"/>
</dbReference>
<protein>
    <recommendedName>
        <fullName evidence="2">histidine kinase</fullName>
        <ecNumber evidence="2">2.7.13.3</ecNumber>
    </recommendedName>
</protein>
<dbReference type="InterPro" id="IPR036890">
    <property type="entry name" value="HATPase_C_sf"/>
</dbReference>
<dbReference type="Pfam" id="PF08447">
    <property type="entry name" value="PAS_3"/>
    <property type="match status" value="1"/>
</dbReference>
<dbReference type="CDD" id="cd00130">
    <property type="entry name" value="PAS"/>
    <property type="match status" value="1"/>
</dbReference>
<dbReference type="Pfam" id="PF00512">
    <property type="entry name" value="HisKA"/>
    <property type="match status" value="1"/>
</dbReference>
<accession>A0ABY7R1V1</accession>
<dbReference type="InterPro" id="IPR005467">
    <property type="entry name" value="His_kinase_dom"/>
</dbReference>
<dbReference type="PROSITE" id="PS50110">
    <property type="entry name" value="RESPONSE_REGULATORY"/>
    <property type="match status" value="1"/>
</dbReference>
<dbReference type="RefSeq" id="WP_095064430.1">
    <property type="nucleotide sequence ID" value="NZ_CP116669.1"/>
</dbReference>
<dbReference type="PANTHER" id="PTHR43065:SF42">
    <property type="entry name" value="TWO-COMPONENT SENSOR PPRA"/>
    <property type="match status" value="1"/>
</dbReference>
<dbReference type="Pfam" id="PF00072">
    <property type="entry name" value="Response_reg"/>
    <property type="match status" value="1"/>
</dbReference>
<dbReference type="PROSITE" id="PS50113">
    <property type="entry name" value="PAC"/>
    <property type="match status" value="1"/>
</dbReference>
<reference evidence="10 11" key="1">
    <citation type="journal article" date="2020" name="Front. Microbiol.">
        <title>Toward Biorecycling: Isolation of a Soil Bacterium That Grows on a Polyurethane Oligomer and Monomer.</title>
        <authorList>
            <person name="Espinosa M.J.C."/>
            <person name="Blanco A.C."/>
            <person name="Schmidgall T."/>
            <person name="Atanasoff-Kardjalieff A.K."/>
            <person name="Kappelmeyer U."/>
            <person name="Tischler D."/>
            <person name="Pieper D.H."/>
            <person name="Heipieper H.J."/>
            <person name="Eberlein C."/>
        </authorList>
    </citation>
    <scope>NUCLEOTIDE SEQUENCE [LARGE SCALE GENOMIC DNA]</scope>
    <source>
        <strain evidence="10 11">TDA1</strain>
    </source>
</reference>
<dbReference type="PANTHER" id="PTHR43065">
    <property type="entry name" value="SENSOR HISTIDINE KINASE"/>
    <property type="match status" value="1"/>
</dbReference>
<evidence type="ECO:0000313" key="10">
    <source>
        <dbReference type="EMBL" id="WCH97813.1"/>
    </source>
</evidence>
<proteinExistence type="predicted"/>
<dbReference type="CDD" id="cd00082">
    <property type="entry name" value="HisKA"/>
    <property type="match status" value="1"/>
</dbReference>
<dbReference type="InterPro" id="IPR003661">
    <property type="entry name" value="HisK_dim/P_dom"/>
</dbReference>
<dbReference type="InterPro" id="IPR013655">
    <property type="entry name" value="PAS_fold_3"/>
</dbReference>
<dbReference type="SUPFAM" id="SSF52172">
    <property type="entry name" value="CheY-like"/>
    <property type="match status" value="1"/>
</dbReference>
<dbReference type="SUPFAM" id="SSF55785">
    <property type="entry name" value="PYP-like sensor domain (PAS domain)"/>
    <property type="match status" value="1"/>
</dbReference>
<feature type="domain" description="Histidine kinase" evidence="6">
    <location>
        <begin position="330"/>
        <end position="554"/>
    </location>
</feature>
<dbReference type="NCBIfam" id="TIGR00229">
    <property type="entry name" value="sensory_box"/>
    <property type="match status" value="1"/>
</dbReference>
<evidence type="ECO:0000259" key="8">
    <source>
        <dbReference type="PROSITE" id="PS50112"/>
    </source>
</evidence>
<dbReference type="EC" id="2.7.13.3" evidence="2"/>
<dbReference type="Pfam" id="PF02518">
    <property type="entry name" value="HATPase_c"/>
    <property type="match status" value="1"/>
</dbReference>
<organism evidence="10 11">
    <name type="scientific">Pseudomonas capeferrum</name>
    <dbReference type="NCBI Taxonomy" id="1495066"/>
    <lineage>
        <taxon>Bacteria</taxon>
        <taxon>Pseudomonadati</taxon>
        <taxon>Pseudomonadota</taxon>
        <taxon>Gammaproteobacteria</taxon>
        <taxon>Pseudomonadales</taxon>
        <taxon>Pseudomonadaceae</taxon>
        <taxon>Pseudomonas</taxon>
    </lineage>
</organism>
<dbReference type="Gene3D" id="3.30.565.10">
    <property type="entry name" value="Histidine kinase-like ATPase, C-terminal domain"/>
    <property type="match status" value="1"/>
</dbReference>
<dbReference type="InterPro" id="IPR000014">
    <property type="entry name" value="PAS"/>
</dbReference>
<evidence type="ECO:0000256" key="1">
    <source>
        <dbReference type="ARBA" id="ARBA00000085"/>
    </source>
</evidence>
<dbReference type="InterPro" id="IPR003594">
    <property type="entry name" value="HATPase_dom"/>
</dbReference>
<keyword evidence="4" id="KW-0808">Transferase</keyword>
<evidence type="ECO:0000256" key="4">
    <source>
        <dbReference type="ARBA" id="ARBA00022777"/>
    </source>
</evidence>
<dbReference type="EMBL" id="CP116669">
    <property type="protein sequence ID" value="WCH97813.1"/>
    <property type="molecule type" value="Genomic_DNA"/>
</dbReference>
<dbReference type="Pfam" id="PF08448">
    <property type="entry name" value="PAS_4"/>
    <property type="match status" value="1"/>
</dbReference>
<dbReference type="InterPro" id="IPR004358">
    <property type="entry name" value="Sig_transdc_His_kin-like_C"/>
</dbReference>
<evidence type="ECO:0000259" key="9">
    <source>
        <dbReference type="PROSITE" id="PS50113"/>
    </source>
</evidence>
<comment type="catalytic activity">
    <reaction evidence="1">
        <text>ATP + protein L-histidine = ADP + protein N-phospho-L-histidine.</text>
        <dbReference type="EC" id="2.7.13.3"/>
    </reaction>
</comment>
<dbReference type="InterPro" id="IPR035965">
    <property type="entry name" value="PAS-like_dom_sf"/>
</dbReference>
<dbReference type="InterPro" id="IPR001789">
    <property type="entry name" value="Sig_transdc_resp-reg_receiver"/>
</dbReference>
<gene>
    <name evidence="10" type="ORF">PMC74_13510</name>
</gene>
<feature type="domain" description="PAC" evidence="9">
    <location>
        <begin position="128"/>
        <end position="181"/>
    </location>
</feature>
<keyword evidence="11" id="KW-1185">Reference proteome</keyword>
<keyword evidence="3 5" id="KW-0597">Phosphoprotein</keyword>
<dbReference type="InterPro" id="IPR000700">
    <property type="entry name" value="PAS-assoc_C"/>
</dbReference>
<feature type="domain" description="PAS" evidence="8">
    <location>
        <begin position="221"/>
        <end position="263"/>
    </location>
</feature>
<evidence type="ECO:0000313" key="11">
    <source>
        <dbReference type="Proteomes" id="UP001214301"/>
    </source>
</evidence>
<dbReference type="InterPro" id="IPR011006">
    <property type="entry name" value="CheY-like_superfamily"/>
</dbReference>
<dbReference type="SMART" id="SM00388">
    <property type="entry name" value="HisKA"/>
    <property type="match status" value="1"/>
</dbReference>
<evidence type="ECO:0000259" key="7">
    <source>
        <dbReference type="PROSITE" id="PS50110"/>
    </source>
</evidence>
<dbReference type="Gene3D" id="3.40.50.2300">
    <property type="match status" value="1"/>
</dbReference>
<name>A0ABY7R1V1_9PSED</name>
<dbReference type="SMART" id="SM00387">
    <property type="entry name" value="HATPase_c"/>
    <property type="match status" value="1"/>
</dbReference>
<evidence type="ECO:0000256" key="5">
    <source>
        <dbReference type="PROSITE-ProRule" id="PRU00169"/>
    </source>
</evidence>
<evidence type="ECO:0000256" key="3">
    <source>
        <dbReference type="ARBA" id="ARBA00022553"/>
    </source>
</evidence>
<dbReference type="InterPro" id="IPR013656">
    <property type="entry name" value="PAS_4"/>
</dbReference>
<dbReference type="PROSITE" id="PS50112">
    <property type="entry name" value="PAS"/>
    <property type="match status" value="1"/>
</dbReference>
<dbReference type="SMART" id="SM00448">
    <property type="entry name" value="REC"/>
    <property type="match status" value="1"/>
</dbReference>
<keyword evidence="4" id="KW-0418">Kinase</keyword>
<dbReference type="Proteomes" id="UP001214301">
    <property type="component" value="Chromosome"/>
</dbReference>
<dbReference type="SMART" id="SM00091">
    <property type="entry name" value="PAS"/>
    <property type="match status" value="1"/>
</dbReference>
<feature type="modified residue" description="4-aspartylphosphate" evidence="5">
    <location>
        <position position="625"/>
    </location>
</feature>
<dbReference type="PRINTS" id="PR00344">
    <property type="entry name" value="BCTRLSENSOR"/>
</dbReference>
<evidence type="ECO:0000256" key="2">
    <source>
        <dbReference type="ARBA" id="ARBA00012438"/>
    </source>
</evidence>
<sequence length="693" mass="76839">MGVTHLVANGTPREAASQAILLAPNTATVDPMGECIAQFDWGRTALGPLPRWQASLRIAVDMMLLSPFACAVVWGPDLSVIHNDAYRALRLGGQDVLGKAFDAVWSDAWQTMGPWVFKALEGRSSFVEDPPMRIACGQNGDPVWCAFGYSPIRDEQGSVAGFLHTLIETTANVEAYHHWREQAEAFEKQLGSYMADREQIWQLSRDAMMIITRELTLHATNPAWHRILGWGKDAAQGMPILELIHPADRAEVQVAVSGFVQDKALEQIDIRLRHQDGHYRWFRLAAKFDGSLLTAVGRDITADREEATRQSEALLRNSEHLEVIGQLAGGMAHEMNNLLSGIGGSLELLQRRMLQGRLERMETYVELARDSVQRAMNLTHRLLAFSSHQPLDPKPLNVNRQLSLIEPMLLKALGAEMSLHWQLDVRPWTVCVDLTQFENALINLCVNAREACLERGSVTIRTVNERLTAHFPDEQGLPPGDYVALHVEDNGHGMSAADVARAFEPFFTTKPMGRGSGLGLPMVYGFVGQSGGYVWIESNLNEGTRVSLLFPRSRASIPAEAPACLPVIERVQGGRLLLIDDEVNLRALMREFLCERGFAVIEVSDANSALDRFRHDGAFDLVITDIGLPGGFSGRQVAKAMRMLKPTQKILFITGYTDQPIEAQLLEQPGTALMLKPFPLEQLANQAQHMLAD</sequence>
<dbReference type="SUPFAM" id="SSF47384">
    <property type="entry name" value="Homodimeric domain of signal transducing histidine kinase"/>
    <property type="match status" value="1"/>
</dbReference>
<dbReference type="SUPFAM" id="SSF55874">
    <property type="entry name" value="ATPase domain of HSP90 chaperone/DNA topoisomerase II/histidine kinase"/>
    <property type="match status" value="1"/>
</dbReference>
<feature type="domain" description="Response regulatory" evidence="7">
    <location>
        <begin position="575"/>
        <end position="691"/>
    </location>
</feature>